<name>A0A6S7KA97_PARCT</name>
<proteinExistence type="predicted"/>
<organism evidence="1 2">
    <name type="scientific">Paramuricea clavata</name>
    <name type="common">Red gorgonian</name>
    <name type="synonym">Violescent sea-whip</name>
    <dbReference type="NCBI Taxonomy" id="317549"/>
    <lineage>
        <taxon>Eukaryota</taxon>
        <taxon>Metazoa</taxon>
        <taxon>Cnidaria</taxon>
        <taxon>Anthozoa</taxon>
        <taxon>Octocorallia</taxon>
        <taxon>Malacalcyonacea</taxon>
        <taxon>Plexauridae</taxon>
        <taxon>Paramuricea</taxon>
    </lineage>
</organism>
<dbReference type="PANTHER" id="PTHR37984:SF11">
    <property type="entry name" value="INTEGRASE CATALYTIC DOMAIN-CONTAINING PROTEIN"/>
    <property type="match status" value="1"/>
</dbReference>
<evidence type="ECO:0000313" key="1">
    <source>
        <dbReference type="EMBL" id="CAB4040588.1"/>
    </source>
</evidence>
<dbReference type="EMBL" id="CACRXK020026997">
    <property type="protein sequence ID" value="CAB4040588.1"/>
    <property type="molecule type" value="Genomic_DNA"/>
</dbReference>
<reference evidence="1" key="1">
    <citation type="submission" date="2020-04" db="EMBL/GenBank/DDBJ databases">
        <authorList>
            <person name="Alioto T."/>
            <person name="Alioto T."/>
            <person name="Gomez Garrido J."/>
        </authorList>
    </citation>
    <scope>NUCLEOTIDE SEQUENCE</scope>
    <source>
        <strain evidence="1">A484AB</strain>
    </source>
</reference>
<gene>
    <name evidence="1" type="ORF">PACLA_8A031607</name>
</gene>
<evidence type="ECO:0000313" key="2">
    <source>
        <dbReference type="Proteomes" id="UP001152795"/>
    </source>
</evidence>
<dbReference type="OrthoDB" id="8014450at2759"/>
<dbReference type="Proteomes" id="UP001152795">
    <property type="component" value="Unassembled WGS sequence"/>
</dbReference>
<accession>A0A6S7KA97</accession>
<protein>
    <submittedName>
        <fullName evidence="1">Uncharacterized protein</fullName>
    </submittedName>
</protein>
<dbReference type="InterPro" id="IPR050951">
    <property type="entry name" value="Retrovirus_Pol_polyprotein"/>
</dbReference>
<sequence>MGYRGSHALSIGKPYRFKVVHMPGKTNPADVLSRLPISAQPTRERSVAEEYINFITEKAVPKAMTLEQISKATQDDVILQRVQQCLLHNHWPDNPDLQRFAKVRDELSANQGLLLRGTRIVMPKCLAPSNPFLGSRRPPRHCAH</sequence>
<comment type="caution">
    <text evidence="1">The sequence shown here is derived from an EMBL/GenBank/DDBJ whole genome shotgun (WGS) entry which is preliminary data.</text>
</comment>
<dbReference type="PANTHER" id="PTHR37984">
    <property type="entry name" value="PROTEIN CBG26694"/>
    <property type="match status" value="1"/>
</dbReference>
<dbReference type="AlphaFoldDB" id="A0A6S7KA97"/>
<keyword evidence="2" id="KW-1185">Reference proteome</keyword>